<dbReference type="EMBL" id="LPAD01000026">
    <property type="protein sequence ID" value="KVN89721.1"/>
    <property type="molecule type" value="Genomic_DNA"/>
</dbReference>
<organism evidence="1 2">
    <name type="scientific">Burkholderia ubonensis</name>
    <dbReference type="NCBI Taxonomy" id="101571"/>
    <lineage>
        <taxon>Bacteria</taxon>
        <taxon>Pseudomonadati</taxon>
        <taxon>Pseudomonadota</taxon>
        <taxon>Betaproteobacteria</taxon>
        <taxon>Burkholderiales</taxon>
        <taxon>Burkholderiaceae</taxon>
        <taxon>Burkholderia</taxon>
        <taxon>Burkholderia cepacia complex</taxon>
    </lineage>
</organism>
<dbReference type="AlphaFoldDB" id="A0ABD4E7U0"/>
<dbReference type="Proteomes" id="UP000057910">
    <property type="component" value="Unassembled WGS sequence"/>
</dbReference>
<evidence type="ECO:0000313" key="2">
    <source>
        <dbReference type="Proteomes" id="UP000057910"/>
    </source>
</evidence>
<dbReference type="RefSeq" id="WP_059946592.1">
    <property type="nucleotide sequence ID" value="NZ_LPAD01000026.1"/>
</dbReference>
<evidence type="ECO:0000313" key="1">
    <source>
        <dbReference type="EMBL" id="KVN89721.1"/>
    </source>
</evidence>
<proteinExistence type="predicted"/>
<comment type="caution">
    <text evidence="1">The sequence shown here is derived from an EMBL/GenBank/DDBJ whole genome shotgun (WGS) entry which is preliminary data.</text>
</comment>
<reference evidence="1 2" key="1">
    <citation type="submission" date="2015-11" db="EMBL/GenBank/DDBJ databases">
        <title>Expanding the genomic diversity of Burkholderia species for the development of highly accurate diagnostics.</title>
        <authorList>
            <person name="Sahl J."/>
            <person name="Keim P."/>
            <person name="Wagner D."/>
        </authorList>
    </citation>
    <scope>NUCLEOTIDE SEQUENCE [LARGE SCALE GENOMIC DNA]</scope>
    <source>
        <strain evidence="1 2">MSMB1585WGS</strain>
    </source>
</reference>
<name>A0ABD4E7U0_9BURK</name>
<sequence length="112" mass="12066">MAFHTLTTGEGDGSAVVQPFSAVYGAYYVHDATVGRTDLDVFRVAEAALHDCAVRGKAEGKFTTTADGMVAIQKVLVLRDEQLLNFPSCVIADAQARLSEYVTNDSLSHDRT</sequence>
<protein>
    <submittedName>
        <fullName evidence="1">Uncharacterized protein</fullName>
    </submittedName>
</protein>
<gene>
    <name evidence="1" type="ORF">WJ68_02505</name>
</gene>
<accession>A0ABD4E7U0</accession>